<protein>
    <submittedName>
        <fullName evidence="1">Uncharacterized protein</fullName>
    </submittedName>
</protein>
<comment type="caution">
    <text evidence="1">The sequence shown here is derived from an EMBL/GenBank/DDBJ whole genome shotgun (WGS) entry which is preliminary data.</text>
</comment>
<dbReference type="OrthoDB" id="289703at2"/>
<evidence type="ECO:0000313" key="2">
    <source>
        <dbReference type="Proteomes" id="UP000239388"/>
    </source>
</evidence>
<accession>A0A2S8G9L2</accession>
<gene>
    <name evidence="1" type="ORF">C5Y98_03970</name>
</gene>
<name>A0A2S8G9L2_9BACT</name>
<dbReference type="RefSeq" id="WP_105351818.1">
    <property type="nucleotide sequence ID" value="NZ_PUIB01000006.1"/>
</dbReference>
<dbReference type="AlphaFoldDB" id="A0A2S8G9L2"/>
<sequence>MAYEQVRTIVHDLARKHLAASEACRGQVGIAEPTSRVRLLLDHFEAFEVDVYSKLELDHESIPNEILEAWIQYVPMEPVDAALRELENAEPDNKPRQLLEFHETVTQMLETISAQVSSEKISEFFQSLTELEQSFSRQCAVAQSREDEI</sequence>
<organism evidence="1 2">
    <name type="scientific">Blastopirellula marina</name>
    <dbReference type="NCBI Taxonomy" id="124"/>
    <lineage>
        <taxon>Bacteria</taxon>
        <taxon>Pseudomonadati</taxon>
        <taxon>Planctomycetota</taxon>
        <taxon>Planctomycetia</taxon>
        <taxon>Pirellulales</taxon>
        <taxon>Pirellulaceae</taxon>
        <taxon>Blastopirellula</taxon>
    </lineage>
</organism>
<dbReference type="EMBL" id="PUIB01000006">
    <property type="protein sequence ID" value="PQO41123.1"/>
    <property type="molecule type" value="Genomic_DNA"/>
</dbReference>
<evidence type="ECO:0000313" key="1">
    <source>
        <dbReference type="EMBL" id="PQO41123.1"/>
    </source>
</evidence>
<proteinExistence type="predicted"/>
<reference evidence="1 2" key="1">
    <citation type="submission" date="2018-02" db="EMBL/GenBank/DDBJ databases">
        <title>Comparative genomes isolates from brazilian mangrove.</title>
        <authorList>
            <person name="Araujo J.E."/>
            <person name="Taketani R.G."/>
            <person name="Silva M.C.P."/>
            <person name="Loureco M.V."/>
            <person name="Andreote F.D."/>
        </authorList>
    </citation>
    <scope>NUCLEOTIDE SEQUENCE [LARGE SCALE GENOMIC DNA]</scope>
    <source>
        <strain evidence="1 2">NAP PRIS-MGV</strain>
    </source>
</reference>
<dbReference type="Proteomes" id="UP000239388">
    <property type="component" value="Unassembled WGS sequence"/>
</dbReference>